<evidence type="ECO:0000256" key="5">
    <source>
        <dbReference type="SAM" id="Phobius"/>
    </source>
</evidence>
<dbReference type="OrthoDB" id="1856718at2759"/>
<dbReference type="InterPro" id="IPR017927">
    <property type="entry name" value="FAD-bd_FR_type"/>
</dbReference>
<keyword evidence="8" id="KW-1185">Reference proteome</keyword>
<reference evidence="7 8" key="1">
    <citation type="submission" date="2016-03" db="EMBL/GenBank/DDBJ databases">
        <authorList>
            <person name="Ploux O."/>
        </authorList>
    </citation>
    <scope>NUCLEOTIDE SEQUENCE [LARGE SCALE GENOMIC DNA]</scope>
    <source>
        <strain evidence="7 8">UAMH 11012</strain>
    </source>
</reference>
<feature type="domain" description="FAD-binding FR-type" evidence="6">
    <location>
        <begin position="77"/>
        <end position="320"/>
    </location>
</feature>
<dbReference type="GO" id="GO:0050660">
    <property type="term" value="F:flavin adenine dinucleotide binding"/>
    <property type="evidence" value="ECO:0007669"/>
    <property type="project" value="TreeGrafter"/>
</dbReference>
<evidence type="ECO:0000256" key="2">
    <source>
        <dbReference type="ARBA" id="ARBA00022630"/>
    </source>
</evidence>
<keyword evidence="2" id="KW-0285">Flavoprotein</keyword>
<accession>A0A1L7XTB8</accession>
<dbReference type="Gene3D" id="1.20.990.10">
    <property type="entry name" value="NADPH-cytochrome p450 Reductase, Chain A, domain 3"/>
    <property type="match status" value="1"/>
</dbReference>
<sequence>MPVGKADDAEGATEEDFMAWKASLFTMFRRNLGLEEIEIKYTPTFTVVKDPSLDIIDIHHGEPSHPSDNMKTAAACSPIRALTVQKSKEIFNSAERNCLRMDLDLSEHPDLHYKTGDHLAVWPMNPEAEVQVLLKALGRFNERDVPITIKSLDPTVKVKIQTPTTTSALVRYYLEICAPVSCETILNLAYFAPTAEAKTYLLSLGQDKDVYTDFLTRNYLAMGRILSLASPGSSWTALPVSYLIEYLPHLRPRYYSISSTSVISPRQPSIAALVAKTPLLNAPTQSILGLTSNYLLFLSNTLPTSNTHTGEPPYQPPGPSERLEGGKIFAHIRKSKFKLPSLASRPLVMIATGTGLAPFMALLAERKKLMGIGRPVGEMILFFGCRNPAEDYIYRAELEEMEKLFGGKLRLVTAFSRVSRESRVYTQDRIVERSKTVLGLVEEGANICICGRANIAKDVERAISEAMIARKG</sequence>
<keyword evidence="3" id="KW-0274">FAD</keyword>
<dbReference type="SUPFAM" id="SSF63380">
    <property type="entry name" value="Riboflavin synthase domain-like"/>
    <property type="match status" value="1"/>
</dbReference>
<dbReference type="STRING" id="576137.A0A1L7XTB8"/>
<protein>
    <submittedName>
        <fullName evidence="7">Related to NADPH-cytochrome P450 reductase (CprA)</fullName>
    </submittedName>
</protein>
<dbReference type="EMBL" id="FJOG01000053">
    <property type="protein sequence ID" value="CZR68281.1"/>
    <property type="molecule type" value="Genomic_DNA"/>
</dbReference>
<keyword evidence="5" id="KW-0812">Transmembrane</keyword>
<evidence type="ECO:0000313" key="8">
    <source>
        <dbReference type="Proteomes" id="UP000184330"/>
    </source>
</evidence>
<organism evidence="7 8">
    <name type="scientific">Phialocephala subalpina</name>
    <dbReference type="NCBI Taxonomy" id="576137"/>
    <lineage>
        <taxon>Eukaryota</taxon>
        <taxon>Fungi</taxon>
        <taxon>Dikarya</taxon>
        <taxon>Ascomycota</taxon>
        <taxon>Pezizomycotina</taxon>
        <taxon>Leotiomycetes</taxon>
        <taxon>Helotiales</taxon>
        <taxon>Mollisiaceae</taxon>
        <taxon>Phialocephala</taxon>
        <taxon>Phialocephala fortinii species complex</taxon>
    </lineage>
</organism>
<proteinExistence type="predicted"/>
<name>A0A1L7XTB8_9HELO</name>
<dbReference type="InterPro" id="IPR001433">
    <property type="entry name" value="OxRdtase_FAD/NAD-bd"/>
</dbReference>
<evidence type="ECO:0000256" key="4">
    <source>
        <dbReference type="ARBA" id="ARBA00023002"/>
    </source>
</evidence>
<dbReference type="AlphaFoldDB" id="A0A1L7XTB8"/>
<keyword evidence="5" id="KW-0472">Membrane</keyword>
<dbReference type="GO" id="GO:0010181">
    <property type="term" value="F:FMN binding"/>
    <property type="evidence" value="ECO:0007669"/>
    <property type="project" value="TreeGrafter"/>
</dbReference>
<keyword evidence="4" id="KW-0560">Oxidoreductase</keyword>
<dbReference type="Pfam" id="PF00667">
    <property type="entry name" value="FAD_binding_1"/>
    <property type="match status" value="1"/>
</dbReference>
<dbReference type="InterPro" id="IPR039261">
    <property type="entry name" value="FNR_nucleotide-bd"/>
</dbReference>
<evidence type="ECO:0000256" key="3">
    <source>
        <dbReference type="ARBA" id="ARBA00022827"/>
    </source>
</evidence>
<dbReference type="InterPro" id="IPR017938">
    <property type="entry name" value="Riboflavin_synthase-like_b-brl"/>
</dbReference>
<evidence type="ECO:0000259" key="6">
    <source>
        <dbReference type="PROSITE" id="PS51384"/>
    </source>
</evidence>
<keyword evidence="5" id="KW-1133">Transmembrane helix</keyword>
<dbReference type="GO" id="GO:0005829">
    <property type="term" value="C:cytosol"/>
    <property type="evidence" value="ECO:0007669"/>
    <property type="project" value="TreeGrafter"/>
</dbReference>
<dbReference type="Pfam" id="PF00175">
    <property type="entry name" value="NAD_binding_1"/>
    <property type="match status" value="1"/>
</dbReference>
<dbReference type="PANTHER" id="PTHR19384">
    <property type="entry name" value="NITRIC OXIDE SYNTHASE-RELATED"/>
    <property type="match status" value="1"/>
</dbReference>
<dbReference type="PANTHER" id="PTHR19384:SF108">
    <property type="entry name" value="NADPH--CYTOCHROME P450 REDUCTASE"/>
    <property type="match status" value="1"/>
</dbReference>
<dbReference type="Gene3D" id="2.40.30.10">
    <property type="entry name" value="Translation factors"/>
    <property type="match status" value="1"/>
</dbReference>
<dbReference type="Proteomes" id="UP000184330">
    <property type="component" value="Unassembled WGS sequence"/>
</dbReference>
<comment type="cofactor">
    <cofactor evidence="1">
        <name>FAD</name>
        <dbReference type="ChEBI" id="CHEBI:57692"/>
    </cofactor>
</comment>
<dbReference type="InterPro" id="IPR001709">
    <property type="entry name" value="Flavoprot_Pyr_Nucl_cyt_Rdtase"/>
</dbReference>
<dbReference type="PROSITE" id="PS51384">
    <property type="entry name" value="FAD_FR"/>
    <property type="match status" value="1"/>
</dbReference>
<dbReference type="PRINTS" id="PR00371">
    <property type="entry name" value="FPNCR"/>
</dbReference>
<dbReference type="Gene3D" id="3.40.50.80">
    <property type="entry name" value="Nucleotide-binding domain of ferredoxin-NADP reductase (FNR) module"/>
    <property type="match status" value="1"/>
</dbReference>
<dbReference type="GO" id="GO:0003958">
    <property type="term" value="F:NADPH-hemoprotein reductase activity"/>
    <property type="evidence" value="ECO:0007669"/>
    <property type="project" value="TreeGrafter"/>
</dbReference>
<dbReference type="InterPro" id="IPR023173">
    <property type="entry name" value="NADPH_Cyt_P450_Rdtase_alpha"/>
</dbReference>
<dbReference type="SUPFAM" id="SSF52343">
    <property type="entry name" value="Ferredoxin reductase-like, C-terminal NADP-linked domain"/>
    <property type="match status" value="1"/>
</dbReference>
<evidence type="ECO:0000256" key="1">
    <source>
        <dbReference type="ARBA" id="ARBA00001974"/>
    </source>
</evidence>
<dbReference type="InterPro" id="IPR003097">
    <property type="entry name" value="CysJ-like_FAD-binding"/>
</dbReference>
<evidence type="ECO:0000313" key="7">
    <source>
        <dbReference type="EMBL" id="CZR68281.1"/>
    </source>
</evidence>
<gene>
    <name evidence="7" type="ORF">PAC_18180</name>
</gene>
<feature type="transmembrane region" description="Helical" evidence="5">
    <location>
        <begin position="346"/>
        <end position="364"/>
    </location>
</feature>